<keyword evidence="1" id="KW-0418">Kinase</keyword>
<organism evidence="1 2">
    <name type="scientific">Sphingomonas changnyeongensis</name>
    <dbReference type="NCBI Taxonomy" id="2698679"/>
    <lineage>
        <taxon>Bacteria</taxon>
        <taxon>Pseudomonadati</taxon>
        <taxon>Pseudomonadota</taxon>
        <taxon>Alphaproteobacteria</taxon>
        <taxon>Sphingomonadales</taxon>
        <taxon>Sphingomonadaceae</taxon>
        <taxon>Sphingomonas</taxon>
    </lineage>
</organism>
<dbReference type="Proteomes" id="UP000464468">
    <property type="component" value="Chromosome"/>
</dbReference>
<evidence type="ECO:0000313" key="2">
    <source>
        <dbReference type="Proteomes" id="UP000464468"/>
    </source>
</evidence>
<accession>A0A7Z2NWG3</accession>
<gene>
    <name evidence="1" type="ORF">GVO57_07450</name>
</gene>
<dbReference type="KEGG" id="schy:GVO57_07450"/>
<reference evidence="1 2" key="1">
    <citation type="submission" date="2020-01" db="EMBL/GenBank/DDBJ databases">
        <title>Sphingomonas sp. C33 whole genome sequece.</title>
        <authorList>
            <person name="Park C."/>
        </authorList>
    </citation>
    <scope>NUCLEOTIDE SEQUENCE [LARGE SCALE GENOMIC DNA]</scope>
    <source>
        <strain evidence="1 2">C33</strain>
    </source>
</reference>
<keyword evidence="2" id="KW-1185">Reference proteome</keyword>
<protein>
    <submittedName>
        <fullName evidence="1">Histidine kinase</fullName>
    </submittedName>
</protein>
<name>A0A7Z2NWG3_9SPHN</name>
<dbReference type="GO" id="GO:0016301">
    <property type="term" value="F:kinase activity"/>
    <property type="evidence" value="ECO:0007669"/>
    <property type="project" value="UniProtKB-KW"/>
</dbReference>
<keyword evidence="1" id="KW-0808">Transferase</keyword>
<dbReference type="RefSeq" id="WP_160592628.1">
    <property type="nucleotide sequence ID" value="NZ_CP047895.1"/>
</dbReference>
<evidence type="ECO:0000313" key="1">
    <source>
        <dbReference type="EMBL" id="QHL90701.1"/>
    </source>
</evidence>
<dbReference type="EMBL" id="CP047895">
    <property type="protein sequence ID" value="QHL90701.1"/>
    <property type="molecule type" value="Genomic_DNA"/>
</dbReference>
<sequence length="137" mass="15195">MFKLVPDQSAWWPVRWPGVSEDGSIIENRIELRFRLLDTDQVIDLQVEGARVDQRVAEIGAAMLSGEAEAATATEIWAEYLGRIVIDWRGVGAANGEPLPFNATNLQRLLKVNGVFGSILRAFDACIAAREETRRGN</sequence>
<dbReference type="AlphaFoldDB" id="A0A7Z2NWG3"/>
<proteinExistence type="predicted"/>